<feature type="compositionally biased region" description="Basic and acidic residues" evidence="1">
    <location>
        <begin position="147"/>
        <end position="160"/>
    </location>
</feature>
<proteinExistence type="predicted"/>
<organism evidence="2 3">
    <name type="scientific">Micromonospora mirobrigensis</name>
    <dbReference type="NCBI Taxonomy" id="262898"/>
    <lineage>
        <taxon>Bacteria</taxon>
        <taxon>Bacillati</taxon>
        <taxon>Actinomycetota</taxon>
        <taxon>Actinomycetes</taxon>
        <taxon>Micromonosporales</taxon>
        <taxon>Micromonosporaceae</taxon>
        <taxon>Micromonospora</taxon>
    </lineage>
</organism>
<dbReference type="InterPro" id="IPR036390">
    <property type="entry name" value="WH_DNA-bd_sf"/>
</dbReference>
<feature type="compositionally biased region" description="Basic and acidic residues" evidence="1">
    <location>
        <begin position="98"/>
        <end position="111"/>
    </location>
</feature>
<dbReference type="STRING" id="262898.GA0070564_11120"/>
<sequence length="215" mass="23248">MSGKPAPHKVVWEKAVLRGSGLPLPAIGVVMALASYGDADGSNVRPTQERLADDLGCNVRTVRKWLDLAEESGWIKKTREGRSGLASLYLLTIPNRNERAGSSEGAGEPRRSVRSGSSTAGREISRNDRSGSTGLDLPTGTIAQANRNERSGCNRNERSPYQHITNSTTNTSTALQVEAKLPALFARPSQFPDNFEDFIPSEDEDPWAVAMQATP</sequence>
<feature type="region of interest" description="Disordered" evidence="1">
    <location>
        <begin position="98"/>
        <end position="166"/>
    </location>
</feature>
<keyword evidence="3" id="KW-1185">Reference proteome</keyword>
<protein>
    <submittedName>
        <fullName evidence="2">Helix-turn-helix domain-containing protein</fullName>
    </submittedName>
</protein>
<dbReference type="AlphaFoldDB" id="A0A1C5AIU3"/>
<name>A0A1C5AIU3_9ACTN</name>
<reference evidence="3" key="1">
    <citation type="submission" date="2016-06" db="EMBL/GenBank/DDBJ databases">
        <authorList>
            <person name="Varghese N."/>
            <person name="Submissions Spin"/>
        </authorList>
    </citation>
    <scope>NUCLEOTIDE SEQUENCE [LARGE SCALE GENOMIC DNA]</scope>
    <source>
        <strain evidence="3">DSM 44830</strain>
    </source>
</reference>
<evidence type="ECO:0000313" key="2">
    <source>
        <dbReference type="EMBL" id="SCF45001.1"/>
    </source>
</evidence>
<dbReference type="Proteomes" id="UP000199504">
    <property type="component" value="Unassembled WGS sequence"/>
</dbReference>
<evidence type="ECO:0000313" key="3">
    <source>
        <dbReference type="Proteomes" id="UP000199504"/>
    </source>
</evidence>
<dbReference type="OrthoDB" id="3260166at2"/>
<dbReference type="RefSeq" id="WP_091614839.1">
    <property type="nucleotide sequence ID" value="NZ_FMCX01000011.1"/>
</dbReference>
<dbReference type="EMBL" id="FMCX01000011">
    <property type="protein sequence ID" value="SCF45001.1"/>
    <property type="molecule type" value="Genomic_DNA"/>
</dbReference>
<dbReference type="Pfam" id="PF13730">
    <property type="entry name" value="HTH_36"/>
    <property type="match status" value="1"/>
</dbReference>
<accession>A0A1C5AIU3</accession>
<dbReference type="SUPFAM" id="SSF46785">
    <property type="entry name" value="Winged helix' DNA-binding domain"/>
    <property type="match status" value="1"/>
</dbReference>
<gene>
    <name evidence="2" type="ORF">GA0070564_11120</name>
</gene>
<evidence type="ECO:0000256" key="1">
    <source>
        <dbReference type="SAM" id="MobiDB-lite"/>
    </source>
</evidence>